<keyword evidence="1" id="KW-0732">Signal</keyword>
<comment type="caution">
    <text evidence="2">The sequence shown here is derived from an EMBL/GenBank/DDBJ whole genome shotgun (WGS) entry which is preliminary data.</text>
</comment>
<dbReference type="AlphaFoldDB" id="A0A8J2S2U7"/>
<feature type="non-terminal residue" evidence="2">
    <location>
        <position position="74"/>
    </location>
</feature>
<evidence type="ECO:0000256" key="1">
    <source>
        <dbReference type="SAM" id="SignalP"/>
    </source>
</evidence>
<dbReference type="EMBL" id="CAKKNE010000005">
    <property type="protein sequence ID" value="CAH0375561.1"/>
    <property type="molecule type" value="Genomic_DNA"/>
</dbReference>
<protein>
    <submittedName>
        <fullName evidence="2">Uncharacterized protein</fullName>
    </submittedName>
</protein>
<reference evidence="2" key="1">
    <citation type="submission" date="2021-11" db="EMBL/GenBank/DDBJ databases">
        <authorList>
            <consortium name="Genoscope - CEA"/>
            <person name="William W."/>
        </authorList>
    </citation>
    <scope>NUCLEOTIDE SEQUENCE</scope>
</reference>
<keyword evidence="4" id="KW-1185">Reference proteome</keyword>
<dbReference type="EMBL" id="CAKKNE010000001">
    <property type="protein sequence ID" value="CAH0363753.1"/>
    <property type="molecule type" value="Genomic_DNA"/>
</dbReference>
<accession>A0A8J2S2U7</accession>
<feature type="signal peptide" evidence="1">
    <location>
        <begin position="1"/>
        <end position="23"/>
    </location>
</feature>
<gene>
    <name evidence="2" type="ORF">PECAL_1P00850</name>
    <name evidence="3" type="ORF">PECAL_5P00910</name>
</gene>
<proteinExistence type="predicted"/>
<organism evidence="2 4">
    <name type="scientific">Pelagomonas calceolata</name>
    <dbReference type="NCBI Taxonomy" id="35677"/>
    <lineage>
        <taxon>Eukaryota</taxon>
        <taxon>Sar</taxon>
        <taxon>Stramenopiles</taxon>
        <taxon>Ochrophyta</taxon>
        <taxon>Pelagophyceae</taxon>
        <taxon>Pelagomonadales</taxon>
        <taxon>Pelagomonadaceae</taxon>
        <taxon>Pelagomonas</taxon>
    </lineage>
</organism>
<evidence type="ECO:0000313" key="3">
    <source>
        <dbReference type="EMBL" id="CAH0375561.1"/>
    </source>
</evidence>
<dbReference type="Proteomes" id="UP000789595">
    <property type="component" value="Unassembled WGS sequence"/>
</dbReference>
<evidence type="ECO:0000313" key="2">
    <source>
        <dbReference type="EMBL" id="CAH0363753.1"/>
    </source>
</evidence>
<name>A0A8J2S2U7_9STRA</name>
<feature type="chain" id="PRO_5036271454" evidence="1">
    <location>
        <begin position="24"/>
        <end position="74"/>
    </location>
</feature>
<evidence type="ECO:0000313" key="4">
    <source>
        <dbReference type="Proteomes" id="UP000789595"/>
    </source>
</evidence>
<sequence>PAKSSSAWRLAVVVAAVLGLVAGYVVRGAVMNETTPLELRSGGHPASGSGSGSGEEVMYFFASGADPKYSAHGH</sequence>
<feature type="non-terminal residue" evidence="2">
    <location>
        <position position="1"/>
    </location>
</feature>